<dbReference type="InterPro" id="IPR006315">
    <property type="entry name" value="OM_autotransptr_brl_dom"/>
</dbReference>
<comment type="caution">
    <text evidence="2">The sequence shown here is derived from an EMBL/GenBank/DDBJ whole genome shotgun (WGS) entry which is preliminary data.</text>
</comment>
<feature type="non-terminal residue" evidence="2">
    <location>
        <position position="1"/>
    </location>
</feature>
<dbReference type="InterPro" id="IPR005546">
    <property type="entry name" value="Autotransporte_beta"/>
</dbReference>
<sequence length="143" mass="14701">ASAAFEPFAGLAVVSQHTDGFTETGGSAALASASNTDVMGVTTLGLRGETSIGQLNGFTASLNGSLAWRHAFGDVDPTSTMRFASGGNAFSVSGTPIDDNTALFETGLSLEKDETLSLSLSYQGEIGATAQEHSGRLSVLYRF</sequence>
<dbReference type="NCBIfam" id="TIGR01414">
    <property type="entry name" value="autotrans_barl"/>
    <property type="match status" value="1"/>
</dbReference>
<gene>
    <name evidence="2" type="ORF">V6575_22895</name>
</gene>
<dbReference type="RefSeq" id="WP_340277799.1">
    <property type="nucleotide sequence ID" value="NZ_JBAKIA010000035.1"/>
</dbReference>
<dbReference type="Proteomes" id="UP001385499">
    <property type="component" value="Unassembled WGS sequence"/>
</dbReference>
<evidence type="ECO:0000313" key="2">
    <source>
        <dbReference type="EMBL" id="MEJ8476932.1"/>
    </source>
</evidence>
<protein>
    <submittedName>
        <fullName evidence="2">Autotransporter domain-containing protein</fullName>
    </submittedName>
</protein>
<keyword evidence="3" id="KW-1185">Reference proteome</keyword>
<name>A0ABU8TRY9_9HYPH</name>
<dbReference type="PROSITE" id="PS51208">
    <property type="entry name" value="AUTOTRANSPORTER"/>
    <property type="match status" value="1"/>
</dbReference>
<proteinExistence type="predicted"/>
<dbReference type="SUPFAM" id="SSF103515">
    <property type="entry name" value="Autotransporter"/>
    <property type="match status" value="1"/>
</dbReference>
<reference evidence="2 3" key="1">
    <citation type="submission" date="2024-02" db="EMBL/GenBank/DDBJ databases">
        <title>Roseibium algae sp. nov., isolated from marine alga (Grateloupia sp.), showing potential in myo-inositol conversion.</title>
        <authorList>
            <person name="Wang Y."/>
        </authorList>
    </citation>
    <scope>NUCLEOTIDE SEQUENCE [LARGE SCALE GENOMIC DNA]</scope>
    <source>
        <strain evidence="2 3">H3510</strain>
    </source>
</reference>
<dbReference type="EMBL" id="JBAKIA010000035">
    <property type="protein sequence ID" value="MEJ8476932.1"/>
    <property type="molecule type" value="Genomic_DNA"/>
</dbReference>
<dbReference type="Gene3D" id="2.40.128.130">
    <property type="entry name" value="Autotransporter beta-domain"/>
    <property type="match status" value="1"/>
</dbReference>
<organism evidence="2 3">
    <name type="scientific">Roseibium algae</name>
    <dbReference type="NCBI Taxonomy" id="3123038"/>
    <lineage>
        <taxon>Bacteria</taxon>
        <taxon>Pseudomonadati</taxon>
        <taxon>Pseudomonadota</taxon>
        <taxon>Alphaproteobacteria</taxon>
        <taxon>Hyphomicrobiales</taxon>
        <taxon>Stappiaceae</taxon>
        <taxon>Roseibium</taxon>
    </lineage>
</organism>
<evidence type="ECO:0000313" key="3">
    <source>
        <dbReference type="Proteomes" id="UP001385499"/>
    </source>
</evidence>
<dbReference type="Pfam" id="PF03797">
    <property type="entry name" value="Autotransporter"/>
    <property type="match status" value="1"/>
</dbReference>
<accession>A0ABU8TRY9</accession>
<feature type="domain" description="Autotransporter" evidence="1">
    <location>
        <begin position="1"/>
        <end position="143"/>
    </location>
</feature>
<evidence type="ECO:0000259" key="1">
    <source>
        <dbReference type="PROSITE" id="PS51208"/>
    </source>
</evidence>
<dbReference type="InterPro" id="IPR036709">
    <property type="entry name" value="Autotransporte_beta_dom_sf"/>
</dbReference>